<dbReference type="Proteomes" id="UP000663843">
    <property type="component" value="Unassembled WGS sequence"/>
</dbReference>
<feature type="coiled-coil region" evidence="1">
    <location>
        <begin position="25"/>
        <end position="74"/>
    </location>
</feature>
<comment type="caution">
    <text evidence="2">The sequence shown here is derived from an EMBL/GenBank/DDBJ whole genome shotgun (WGS) entry which is preliminary data.</text>
</comment>
<name>A0A8H3H7A8_9AGAM</name>
<accession>A0A8H3H7A8</accession>
<reference evidence="2" key="1">
    <citation type="submission" date="2021-01" db="EMBL/GenBank/DDBJ databases">
        <authorList>
            <person name="Kaushik A."/>
        </authorList>
    </citation>
    <scope>NUCLEOTIDE SEQUENCE</scope>
    <source>
        <strain evidence="2">AG2-2IIIB</strain>
    </source>
</reference>
<protein>
    <submittedName>
        <fullName evidence="2">Uncharacterized protein</fullName>
    </submittedName>
</protein>
<proteinExistence type="predicted"/>
<evidence type="ECO:0000313" key="3">
    <source>
        <dbReference type="Proteomes" id="UP000663843"/>
    </source>
</evidence>
<evidence type="ECO:0000313" key="2">
    <source>
        <dbReference type="EMBL" id="CAE6488008.1"/>
    </source>
</evidence>
<evidence type="ECO:0000256" key="1">
    <source>
        <dbReference type="SAM" id="Coils"/>
    </source>
</evidence>
<dbReference type="AlphaFoldDB" id="A0A8H3H7A8"/>
<dbReference type="EMBL" id="CAJMWT010004300">
    <property type="protein sequence ID" value="CAE6488008.1"/>
    <property type="molecule type" value="Genomic_DNA"/>
</dbReference>
<organism evidence="2 3">
    <name type="scientific">Rhizoctonia solani</name>
    <dbReference type="NCBI Taxonomy" id="456999"/>
    <lineage>
        <taxon>Eukaryota</taxon>
        <taxon>Fungi</taxon>
        <taxon>Dikarya</taxon>
        <taxon>Basidiomycota</taxon>
        <taxon>Agaricomycotina</taxon>
        <taxon>Agaricomycetes</taxon>
        <taxon>Cantharellales</taxon>
        <taxon>Ceratobasidiaceae</taxon>
        <taxon>Rhizoctonia</taxon>
    </lineage>
</organism>
<gene>
    <name evidence="2" type="ORF">RDB_LOCUS125881</name>
</gene>
<sequence>MNSDVEHMEKVECITDVRAGWLIRAQELIDILEELKTKLLEIKGKDYKRRFFYQQGIIRDLDNYERSFQEANREFSVYIASVSLKQVTERRTDGKIMATPYSRVAVILCFPVQDLFIILWSEYNLCNLTSS</sequence>
<keyword evidence="1" id="KW-0175">Coiled coil</keyword>